<dbReference type="Gene3D" id="1.20.1070.10">
    <property type="entry name" value="Rhodopsin 7-helix transmembrane proteins"/>
    <property type="match status" value="1"/>
</dbReference>
<evidence type="ECO:0000256" key="5">
    <source>
        <dbReference type="SAM" id="Phobius"/>
    </source>
</evidence>
<organism evidence="7 10">
    <name type="scientific">Adineta steineri</name>
    <dbReference type="NCBI Taxonomy" id="433720"/>
    <lineage>
        <taxon>Eukaryota</taxon>
        <taxon>Metazoa</taxon>
        <taxon>Spiralia</taxon>
        <taxon>Gnathifera</taxon>
        <taxon>Rotifera</taxon>
        <taxon>Eurotatoria</taxon>
        <taxon>Bdelloidea</taxon>
        <taxon>Adinetida</taxon>
        <taxon>Adinetidae</taxon>
        <taxon>Adineta</taxon>
    </lineage>
</organism>
<evidence type="ECO:0000313" key="8">
    <source>
        <dbReference type="EMBL" id="CAF1603963.1"/>
    </source>
</evidence>
<dbReference type="AlphaFoldDB" id="A0A815IXJ8"/>
<proteinExistence type="predicted"/>
<evidence type="ECO:0000313" key="10">
    <source>
        <dbReference type="Proteomes" id="UP000663877"/>
    </source>
</evidence>
<dbReference type="EMBL" id="CAJNOM010001342">
    <property type="protein sequence ID" value="CAF1603963.1"/>
    <property type="molecule type" value="Genomic_DNA"/>
</dbReference>
<keyword evidence="2 5" id="KW-0812">Transmembrane</keyword>
<evidence type="ECO:0000256" key="1">
    <source>
        <dbReference type="ARBA" id="ARBA00004370"/>
    </source>
</evidence>
<feature type="transmembrane region" description="Helical" evidence="5">
    <location>
        <begin position="174"/>
        <end position="196"/>
    </location>
</feature>
<feature type="domain" description="G-protein coupled receptors family 1 profile" evidence="6">
    <location>
        <begin position="27"/>
        <end position="281"/>
    </location>
</feature>
<evidence type="ECO:0000256" key="4">
    <source>
        <dbReference type="ARBA" id="ARBA00023136"/>
    </source>
</evidence>
<dbReference type="PROSITE" id="PS50262">
    <property type="entry name" value="G_PROTEIN_RECEP_F1_2"/>
    <property type="match status" value="1"/>
</dbReference>
<dbReference type="InterPro" id="IPR052954">
    <property type="entry name" value="GPCR-Ligand_Int"/>
</dbReference>
<feature type="transmembrane region" description="Helical" evidence="5">
    <location>
        <begin position="91"/>
        <end position="109"/>
    </location>
</feature>
<keyword evidence="3 5" id="KW-1133">Transmembrane helix</keyword>
<evidence type="ECO:0000313" key="7">
    <source>
        <dbReference type="EMBL" id="CAF1370641.1"/>
    </source>
</evidence>
<accession>A0A815IXJ8</accession>
<feature type="transmembrane region" description="Helical" evidence="5">
    <location>
        <begin position="217"/>
        <end position="237"/>
    </location>
</feature>
<dbReference type="PANTHER" id="PTHR46641:SF25">
    <property type="entry name" value="CNMAMIDE RECEPTOR-RELATED"/>
    <property type="match status" value="1"/>
</dbReference>
<evidence type="ECO:0000256" key="2">
    <source>
        <dbReference type="ARBA" id="ARBA00022692"/>
    </source>
</evidence>
<feature type="transmembrane region" description="Helical" evidence="5">
    <location>
        <begin position="129"/>
        <end position="154"/>
    </location>
</feature>
<evidence type="ECO:0000259" key="6">
    <source>
        <dbReference type="PROSITE" id="PS50262"/>
    </source>
</evidence>
<dbReference type="InterPro" id="IPR017452">
    <property type="entry name" value="GPCR_Rhodpsn_7TM"/>
</dbReference>
<protein>
    <recommendedName>
        <fullName evidence="6">G-protein coupled receptors family 1 profile domain-containing protein</fullName>
    </recommendedName>
</protein>
<feature type="transmembrane region" description="Helical" evidence="5">
    <location>
        <begin position="47"/>
        <end position="71"/>
    </location>
</feature>
<keyword evidence="4 5" id="KW-0472">Membrane</keyword>
<comment type="caution">
    <text evidence="7">The sequence shown here is derived from an EMBL/GenBank/DDBJ whole genome shotgun (WGS) entry which is preliminary data.</text>
</comment>
<evidence type="ECO:0000256" key="3">
    <source>
        <dbReference type="ARBA" id="ARBA00022989"/>
    </source>
</evidence>
<dbReference type="PANTHER" id="PTHR46641">
    <property type="entry name" value="FMRFAMIDE RECEPTOR-RELATED"/>
    <property type="match status" value="1"/>
</dbReference>
<gene>
    <name evidence="7" type="ORF">BJG266_LOCUS36010</name>
    <name evidence="8" type="ORF">QVE165_LOCUS53044</name>
</gene>
<feature type="transmembrane region" description="Helical" evidence="5">
    <location>
        <begin position="12"/>
        <end position="35"/>
    </location>
</feature>
<sequence length="389" mass="44822">MSAQVLDVASKYSLYSGSIICSLGIVRNVINILVFTQLKLFRNNRCAFYLTVESISNIFYLLYSITITILISIYGDDGTGRFLIWCKLRYIIAQTFALTTFTMICCTTADEYFSTNYLYNLRYMCTLKLARYLAFVFICIWIIHSVILGLFFNLVPSIGCAISNQIYLRYTTYFTYPVLTGLLPIAISLLFSLLAYQNVRRIVRRQLPIVRRRLDRQITAMCFIRGIAYGCLATPYVSYRVYALSYPISRSEPLQFAIGQLIQDIFTSLASLNFAISFYLFIISSSHFRRQPVKSIRETVRNITTDLTLEGMRHIDYTIEMEAKSISRPTSLYTTDTYDITKIGNVWFLQNSANKQCILDKCAVCVCVVNEDLCLFCELKYRLGNRKNI</sequence>
<dbReference type="Proteomes" id="UP000663877">
    <property type="component" value="Unassembled WGS sequence"/>
</dbReference>
<dbReference type="EMBL" id="CAJNOI010000992">
    <property type="protein sequence ID" value="CAF1370641.1"/>
    <property type="molecule type" value="Genomic_DNA"/>
</dbReference>
<name>A0A815IXJ8_9BILA</name>
<dbReference type="SUPFAM" id="SSF81321">
    <property type="entry name" value="Family A G protein-coupled receptor-like"/>
    <property type="match status" value="1"/>
</dbReference>
<feature type="transmembrane region" description="Helical" evidence="5">
    <location>
        <begin position="257"/>
        <end position="282"/>
    </location>
</feature>
<dbReference type="Proteomes" id="UP000663832">
    <property type="component" value="Unassembled WGS sequence"/>
</dbReference>
<comment type="subcellular location">
    <subcellularLocation>
        <location evidence="1">Membrane</location>
    </subcellularLocation>
</comment>
<reference evidence="7" key="1">
    <citation type="submission" date="2021-02" db="EMBL/GenBank/DDBJ databases">
        <authorList>
            <person name="Nowell W R."/>
        </authorList>
    </citation>
    <scope>NUCLEOTIDE SEQUENCE</scope>
</reference>
<evidence type="ECO:0000313" key="9">
    <source>
        <dbReference type="Proteomes" id="UP000663832"/>
    </source>
</evidence>
<dbReference type="GO" id="GO:0016020">
    <property type="term" value="C:membrane"/>
    <property type="evidence" value="ECO:0007669"/>
    <property type="project" value="UniProtKB-SubCell"/>
</dbReference>
<keyword evidence="9" id="KW-1185">Reference proteome</keyword>